<dbReference type="CDD" id="cd02035">
    <property type="entry name" value="ArsA"/>
    <property type="match status" value="2"/>
</dbReference>
<feature type="domain" description="AAA+ ATPase" evidence="2">
    <location>
        <begin position="331"/>
        <end position="565"/>
    </location>
</feature>
<dbReference type="InterPro" id="IPR027541">
    <property type="entry name" value="Ars_ATPase"/>
</dbReference>
<feature type="domain" description="AAA+ ATPase" evidence="2">
    <location>
        <begin position="6"/>
        <end position="249"/>
    </location>
</feature>
<accession>A0A0C1V605</accession>
<proteinExistence type="inferred from homology"/>
<dbReference type="PANTHER" id="PTHR10803:SF3">
    <property type="entry name" value="ATPASE GET3"/>
    <property type="match status" value="1"/>
</dbReference>
<dbReference type="SMART" id="SM00382">
    <property type="entry name" value="AAA"/>
    <property type="match status" value="2"/>
</dbReference>
<name>A0A0C1V605_9CYAN</name>
<dbReference type="Gene3D" id="3.40.50.300">
    <property type="entry name" value="P-loop containing nucleotide triphosphate hydrolases"/>
    <property type="match status" value="2"/>
</dbReference>
<reference evidence="3" key="2">
    <citation type="journal article" date="2015" name="Genome Announc.">
        <title>Draft Genome Sequence of Filamentous Marine Cyanobacterium Lyngbya confervoides Strain BDU141951.</title>
        <authorList>
            <person name="Chandrababunaidu M.M."/>
            <person name="Sen D."/>
            <person name="Tripathy S."/>
        </authorList>
    </citation>
    <scope>NUCLEOTIDE SEQUENCE</scope>
    <source>
        <strain evidence="3">BDU141951</strain>
    </source>
</reference>
<dbReference type="InterPro" id="IPR025723">
    <property type="entry name" value="ArsA/GET3_ATPase-like"/>
</dbReference>
<organism evidence="3">
    <name type="scientific">Lyngbya confervoides BDU141951</name>
    <dbReference type="NCBI Taxonomy" id="1574623"/>
    <lineage>
        <taxon>Bacteria</taxon>
        <taxon>Bacillati</taxon>
        <taxon>Cyanobacteriota</taxon>
        <taxon>Cyanophyceae</taxon>
        <taxon>Oscillatoriophycideae</taxon>
        <taxon>Oscillatoriales</taxon>
        <taxon>Microcoleaceae</taxon>
        <taxon>Lyngbya</taxon>
    </lineage>
</organism>
<dbReference type="PANTHER" id="PTHR10803">
    <property type="entry name" value="ARSENICAL PUMP-DRIVING ATPASE ARSENITE-TRANSLOCATING ATPASE"/>
    <property type="match status" value="1"/>
</dbReference>
<dbReference type="GO" id="GO:0005524">
    <property type="term" value="F:ATP binding"/>
    <property type="evidence" value="ECO:0007669"/>
    <property type="project" value="InterPro"/>
</dbReference>
<dbReference type="InterPro" id="IPR003593">
    <property type="entry name" value="AAA+_ATPase"/>
</dbReference>
<dbReference type="NCBIfam" id="TIGR00345">
    <property type="entry name" value="GET3_arsA_TRC40"/>
    <property type="match status" value="2"/>
</dbReference>
<dbReference type="SUPFAM" id="SSF52540">
    <property type="entry name" value="P-loop containing nucleoside triphosphate hydrolases"/>
    <property type="match status" value="2"/>
</dbReference>
<dbReference type="AlphaFoldDB" id="A0A0C1V605"/>
<dbReference type="GO" id="GO:0016887">
    <property type="term" value="F:ATP hydrolysis activity"/>
    <property type="evidence" value="ECO:0007669"/>
    <property type="project" value="InterPro"/>
</dbReference>
<evidence type="ECO:0000256" key="1">
    <source>
        <dbReference type="ARBA" id="ARBA00011040"/>
    </source>
</evidence>
<gene>
    <name evidence="3" type="ORF">QQ91_010885</name>
</gene>
<evidence type="ECO:0000313" key="3">
    <source>
        <dbReference type="EMBL" id="NEV67623.1"/>
    </source>
</evidence>
<reference evidence="3" key="3">
    <citation type="submission" date="2020-02" db="EMBL/GenBank/DDBJ databases">
        <authorList>
            <person name="Sarangi A.N."/>
            <person name="Ghosh S."/>
            <person name="Mukherjee M."/>
            <person name="Tripathy S."/>
        </authorList>
    </citation>
    <scope>NUCLEOTIDE SEQUENCE</scope>
    <source>
        <strain evidence="3">BDU141951</strain>
    </source>
</reference>
<dbReference type="GO" id="GO:0015446">
    <property type="term" value="F:ATPase-coupled arsenite transmembrane transporter activity"/>
    <property type="evidence" value="ECO:0007669"/>
    <property type="project" value="InterPro"/>
</dbReference>
<dbReference type="InterPro" id="IPR016300">
    <property type="entry name" value="ATPase_ArsA/GET3"/>
</dbReference>
<reference evidence="3" key="1">
    <citation type="submission" date="2014-11" db="EMBL/GenBank/DDBJ databases">
        <authorList>
            <person name="Malar M.C."/>
            <person name="Sen D."/>
            <person name="Tripathy S."/>
        </authorList>
    </citation>
    <scope>NUCLEOTIDE SEQUENCE</scope>
    <source>
        <strain evidence="3">BDU141951</strain>
    </source>
</reference>
<dbReference type="InterPro" id="IPR027417">
    <property type="entry name" value="P-loop_NTPase"/>
</dbReference>
<comment type="caution">
    <text evidence="3">The sequence shown here is derived from an EMBL/GenBank/DDBJ whole genome shotgun (WGS) entry which is preliminary data.</text>
</comment>
<evidence type="ECO:0000259" key="2">
    <source>
        <dbReference type="SMART" id="SM00382"/>
    </source>
</evidence>
<comment type="similarity">
    <text evidence="1">Belongs to the arsA ATPase family.</text>
</comment>
<dbReference type="PIRSF" id="PIRSF001327">
    <property type="entry name" value="Arsenical_pump-driving_ATPase"/>
    <property type="match status" value="1"/>
</dbReference>
<dbReference type="EMBL" id="JTHE02000003">
    <property type="protein sequence ID" value="NEV67623.1"/>
    <property type="molecule type" value="Genomic_DNA"/>
</dbReference>
<sequence>MNLMELPQLTLVSGKGGVGKTTFACAIALDQAQTNTDETVLLLSTDPAHSLGDVLLLPVDDEARSHPDLPNLRIRALDAERLLAIFKADYGHVLETLVERGSFVENDDLSPVWDMDWPGLNELMGLLEIQRILRAGEADRVVVDMAPSGHTLNLFGLMDFLDTLLASLRLFQDKHRYMIESLSGRYEQDDADTFLDDMTADLAAGRSQLQDPHRTACWVVAIPEPLSLHETERFVEALSELQIPLGGILVNRLTGSAPQRHQLEQFAQITAADTLVGLPLQAQEPVGRAALQTLLTGLAPTEVWQDPQIQTQPLAWPEPVSPGLPDFITEGRRLVILGGKGGVGKTTVAAAIAWGQAQQHPNANVRVMSIDPAHSLGDVLETPLSNEAIAITENLTAQEVDADVVLEQFRDDYLWELAEMMSGDTGDDRLQLAYGPEAWRQIVAQALPGIDEMLSLITVIDLLEQDQEQLIILDTAPTGHLLRFLEMPTALGDWLAWIFKLWIKYQDVVGRTELMSRLRGLRKQVMNAQKRLTDPAHTEFIGVVQNQSAILAEATRLTATLNDMSVPQYYIVHNRYAPGQDLPPNTFPEQTVIRLPDLPDSVHPQMQVAGASQLLFAKSPALVR</sequence>
<protein>
    <submittedName>
        <fullName evidence="3">ArsA family ATPase</fullName>
    </submittedName>
</protein>
<dbReference type="Pfam" id="PF02374">
    <property type="entry name" value="ArsA_ATPase"/>
    <property type="match status" value="2"/>
</dbReference>